<dbReference type="InterPro" id="IPR016134">
    <property type="entry name" value="Dockerin_dom"/>
</dbReference>
<proteinExistence type="predicted"/>
<keyword evidence="4" id="KW-1185">Reference proteome</keyword>
<dbReference type="AlphaFoldDB" id="A0A0L6JMP4"/>
<feature type="domain" description="Dockerin" evidence="2">
    <location>
        <begin position="871"/>
        <end position="940"/>
    </location>
</feature>
<sequence precursor="true">MKKFFCNLSCLILFVSLLALLLPCVSYGAGSTAENAVKLLLKDTSSSPCTVKIFSKYSMDRMWPVSESLYEKTLEKMGNDTLLTVKNLDWKDNDTYEIWVIDGKCMYSTLVKEEDLNVTKTMSTESYAPFKINCSDLGNNIIIDAVNIYYTNLSGYGLNIANIFNVTDGQILLPPGIYNIQLSLYDNTTGDKYLALKRNYDTVKSNNNVTLIKSEFAKMGIQFDNPKNIPIKSASLKLLDWDLYEGDAFPVNFSDIANASLYVTNQGYRGYSVELDTGNNCVIKYSKPSSYLSPSDIIRISAKINAEFSLPYHSFLPNEYIYNRQFKLTDKYYNTVEIIKGNYILKVSNESESHDFLFSDKFMLPDISGVFDMSIAIENVPFEITLENKKIYIGSPIPSDIFGENKVSFLLKNCPQNIQAVKVSYNQYGTDSFYWENIPAIEEKIGDDILYTVGNVFGGKDKKYFTVWLTTGNSLYKYTLTQSDLNKTISLSKEDNLIPFTIDTSKLGQDVRVKSLSLLVNPTSDFDEVGNLTDIPYNSELPGQNICFLPEGSYTLKLNMIDASGNIYKAAIPDFQISKSNSVLNFTPKDFTKMSFEINNTSSNKMLSYTYRLYVKSAGRSDMDIAYSSTETARDVYFLKTKNYGYEMYLAFAEYGGEQKIHYKKRTPAIMEQNLVIKADTNFQAKFNLDKNIYKPGEKMFVGLYDIYNILVFDSFGNPLDIQPNLINNVIELDNGNTSHKYYFTPNDCEVIFPNDPDEYKMKYYIDGFPLPFIPCETTVYINNGNAISGYIKPDFITGKIDPRAINGFKVEIPDAQFFTHTDDRGYFEIVTTSLNIASKLKISKPGYLAREIPLTPSEGNISVSTAQSPISIFAGDLNINGKQDGSINMADIVKMATRFNTVSGNEGYSVECDFNMDNSINMADVIIIAKHFNCTSLDY</sequence>
<organism evidence="3 4">
    <name type="scientific">Pseudobacteroides cellulosolvens ATCC 35603 = DSM 2933</name>
    <dbReference type="NCBI Taxonomy" id="398512"/>
    <lineage>
        <taxon>Bacteria</taxon>
        <taxon>Bacillati</taxon>
        <taxon>Bacillota</taxon>
        <taxon>Clostridia</taxon>
        <taxon>Eubacteriales</taxon>
        <taxon>Oscillospiraceae</taxon>
        <taxon>Pseudobacteroides</taxon>
    </lineage>
</organism>
<reference evidence="4" key="1">
    <citation type="submission" date="2015-07" db="EMBL/GenBank/DDBJ databases">
        <title>Near-Complete Genome Sequence of the Cellulolytic Bacterium Bacteroides (Pseudobacteroides) cellulosolvens ATCC 35603.</title>
        <authorList>
            <person name="Dassa B."/>
            <person name="Utturkar S.M."/>
            <person name="Klingeman D.M."/>
            <person name="Hurt R.A."/>
            <person name="Keller M."/>
            <person name="Xu J."/>
            <person name="Reddy Y.H.K."/>
            <person name="Borovok I."/>
            <person name="Grinberg I.R."/>
            <person name="Lamed R."/>
            <person name="Zhivin O."/>
            <person name="Bayer E.A."/>
            <person name="Brown S.D."/>
        </authorList>
    </citation>
    <scope>NUCLEOTIDE SEQUENCE [LARGE SCALE GENOMIC DNA]</scope>
    <source>
        <strain evidence="4">DSM 2933</strain>
    </source>
</reference>
<evidence type="ECO:0000313" key="3">
    <source>
        <dbReference type="EMBL" id="KNY27035.1"/>
    </source>
</evidence>
<dbReference type="CDD" id="cd14254">
    <property type="entry name" value="Dockerin_II"/>
    <property type="match status" value="1"/>
</dbReference>
<evidence type="ECO:0000259" key="2">
    <source>
        <dbReference type="PROSITE" id="PS51766"/>
    </source>
</evidence>
<dbReference type="SUPFAM" id="SSF49464">
    <property type="entry name" value="Carboxypeptidase regulatory domain-like"/>
    <property type="match status" value="1"/>
</dbReference>
<name>A0A0L6JMP4_9FIRM</name>
<dbReference type="EMBL" id="LGTC01000001">
    <property type="protein sequence ID" value="KNY27035.1"/>
    <property type="molecule type" value="Genomic_DNA"/>
</dbReference>
<dbReference type="SUPFAM" id="SSF63446">
    <property type="entry name" value="Type I dockerin domain"/>
    <property type="match status" value="1"/>
</dbReference>
<accession>A0A0L6JMP4</accession>
<feature type="chain" id="PRO_5005566077" description="Dockerin domain-containing protein" evidence="1">
    <location>
        <begin position="29"/>
        <end position="940"/>
    </location>
</feature>
<evidence type="ECO:0000313" key="4">
    <source>
        <dbReference type="Proteomes" id="UP000036923"/>
    </source>
</evidence>
<dbReference type="GO" id="GO:0000272">
    <property type="term" value="P:polysaccharide catabolic process"/>
    <property type="evidence" value="ECO:0007669"/>
    <property type="project" value="InterPro"/>
</dbReference>
<evidence type="ECO:0000256" key="1">
    <source>
        <dbReference type="SAM" id="SignalP"/>
    </source>
</evidence>
<gene>
    <name evidence="3" type="ORF">Bccel_2300</name>
</gene>
<dbReference type="RefSeq" id="WP_036941818.1">
    <property type="nucleotide sequence ID" value="NZ_JQKC01000016.1"/>
</dbReference>
<dbReference type="Gene3D" id="2.60.40.4130">
    <property type="match status" value="1"/>
</dbReference>
<dbReference type="Proteomes" id="UP000036923">
    <property type="component" value="Unassembled WGS sequence"/>
</dbReference>
<dbReference type="PROSITE" id="PS51766">
    <property type="entry name" value="DOCKERIN"/>
    <property type="match status" value="1"/>
</dbReference>
<dbReference type="InterPro" id="IPR008969">
    <property type="entry name" value="CarboxyPept-like_regulatory"/>
</dbReference>
<dbReference type="OrthoDB" id="3648721at2"/>
<feature type="signal peptide" evidence="1">
    <location>
        <begin position="1"/>
        <end position="28"/>
    </location>
</feature>
<dbReference type="InterPro" id="IPR036439">
    <property type="entry name" value="Dockerin_dom_sf"/>
</dbReference>
<comment type="caution">
    <text evidence="3">The sequence shown here is derived from an EMBL/GenBank/DDBJ whole genome shotgun (WGS) entry which is preliminary data.</text>
</comment>
<protein>
    <recommendedName>
        <fullName evidence="2">Dockerin domain-containing protein</fullName>
    </recommendedName>
</protein>
<keyword evidence="1" id="KW-0732">Signal</keyword>